<comment type="subcellular location">
    <subcellularLocation>
        <location evidence="7">Cytoplasm</location>
    </subcellularLocation>
</comment>
<comment type="catalytic activity">
    <reaction evidence="7">
        <text>shikimate + ATP = 3-phosphoshikimate + ADP + H(+)</text>
        <dbReference type="Rhea" id="RHEA:13121"/>
        <dbReference type="ChEBI" id="CHEBI:15378"/>
        <dbReference type="ChEBI" id="CHEBI:30616"/>
        <dbReference type="ChEBI" id="CHEBI:36208"/>
        <dbReference type="ChEBI" id="CHEBI:145989"/>
        <dbReference type="ChEBI" id="CHEBI:456216"/>
        <dbReference type="EC" id="2.7.1.71"/>
    </reaction>
</comment>
<accession>F9DN82</accession>
<dbReference type="InterPro" id="IPR027417">
    <property type="entry name" value="P-loop_NTPase"/>
</dbReference>
<evidence type="ECO:0000256" key="2">
    <source>
        <dbReference type="ARBA" id="ARBA00022679"/>
    </source>
</evidence>
<dbReference type="STRING" id="759851.SAMN04244570_0688"/>
<evidence type="ECO:0000256" key="1">
    <source>
        <dbReference type="ARBA" id="ARBA00022605"/>
    </source>
</evidence>
<dbReference type="Proteomes" id="UP000005316">
    <property type="component" value="Unassembled WGS sequence"/>
</dbReference>
<dbReference type="InterPro" id="IPR000623">
    <property type="entry name" value="Shikimate_kinase/TSH1"/>
</dbReference>
<dbReference type="GO" id="GO:0005524">
    <property type="term" value="F:ATP binding"/>
    <property type="evidence" value="ECO:0007669"/>
    <property type="project" value="UniProtKB-UniRule"/>
</dbReference>
<keyword evidence="6 7" id="KW-0057">Aromatic amino acid biosynthesis</keyword>
<sequence length="170" mass="19958">MKMKRIYLVGFMGCGKSAIGKRLHTLTDIPFYDMDHVIADQMQLTIPEIFNQYGEPYFRQLETEFLRSFPEEFCIVATGGGVAVKEENIQLMRESGMVFFLNASFRDIWRRISTDVNRPIVQQSSRMELETLYKKRKPKYLQASHFTVETTGKSLTEIAEYIIFQIERYQ</sequence>
<protein>
    <recommendedName>
        <fullName evidence="7">Shikimate kinase</fullName>
        <shortName evidence="7">SK</shortName>
        <ecNumber evidence="7">2.7.1.71</ecNumber>
    </recommendedName>
</protein>
<keyword evidence="5 7" id="KW-0067">ATP-binding</keyword>
<dbReference type="PRINTS" id="PR01100">
    <property type="entry name" value="SHIKIMTKNASE"/>
</dbReference>
<organism evidence="8 9">
    <name type="scientific">Sporosarcina newyorkensis 2681</name>
    <dbReference type="NCBI Taxonomy" id="1027292"/>
    <lineage>
        <taxon>Bacteria</taxon>
        <taxon>Bacillati</taxon>
        <taxon>Bacillota</taxon>
        <taxon>Bacilli</taxon>
        <taxon>Bacillales</taxon>
        <taxon>Caryophanaceae</taxon>
        <taxon>Sporosarcina</taxon>
    </lineage>
</organism>
<evidence type="ECO:0000256" key="4">
    <source>
        <dbReference type="ARBA" id="ARBA00022777"/>
    </source>
</evidence>
<comment type="function">
    <text evidence="7">Catalyzes the specific phosphorylation of the 3-hydroxyl group of shikimic acid using ATP as a cosubstrate.</text>
</comment>
<dbReference type="PANTHER" id="PTHR21087">
    <property type="entry name" value="SHIKIMATE KINASE"/>
    <property type="match status" value="1"/>
</dbReference>
<keyword evidence="7" id="KW-0963">Cytoplasm</keyword>
<evidence type="ECO:0000256" key="5">
    <source>
        <dbReference type="ARBA" id="ARBA00022840"/>
    </source>
</evidence>
<feature type="binding site" evidence="7">
    <location>
        <begin position="13"/>
        <end position="18"/>
    </location>
    <ligand>
        <name>ATP</name>
        <dbReference type="ChEBI" id="CHEBI:30616"/>
    </ligand>
</feature>
<keyword evidence="4 7" id="KW-0418">Kinase</keyword>
<dbReference type="Gene3D" id="3.40.50.300">
    <property type="entry name" value="P-loop containing nucleotide triphosphate hydrolases"/>
    <property type="match status" value="1"/>
</dbReference>
<dbReference type="EMBL" id="AFPZ01000009">
    <property type="protein sequence ID" value="EGQ27782.1"/>
    <property type="molecule type" value="Genomic_DNA"/>
</dbReference>
<dbReference type="eggNOG" id="COG0703">
    <property type="taxonomic scope" value="Bacteria"/>
</dbReference>
<name>F9DN82_9BACL</name>
<evidence type="ECO:0000256" key="7">
    <source>
        <dbReference type="HAMAP-Rule" id="MF_00109"/>
    </source>
</evidence>
<feature type="binding site" evidence="7">
    <location>
        <position position="118"/>
    </location>
    <ligand>
        <name>ATP</name>
        <dbReference type="ChEBI" id="CHEBI:30616"/>
    </ligand>
</feature>
<dbReference type="GO" id="GO:0009073">
    <property type="term" value="P:aromatic amino acid family biosynthetic process"/>
    <property type="evidence" value="ECO:0007669"/>
    <property type="project" value="UniProtKB-KW"/>
</dbReference>
<comment type="caution">
    <text evidence="7">Lacks conserved residue(s) required for the propagation of feature annotation.</text>
</comment>
<keyword evidence="1 7" id="KW-0028">Amino-acid biosynthesis</keyword>
<dbReference type="GO" id="GO:0005829">
    <property type="term" value="C:cytosol"/>
    <property type="evidence" value="ECO:0007669"/>
    <property type="project" value="TreeGrafter"/>
</dbReference>
<feature type="binding site" evidence="7">
    <location>
        <position position="80"/>
    </location>
    <ligand>
        <name>substrate</name>
    </ligand>
</feature>
<dbReference type="InterPro" id="IPR031322">
    <property type="entry name" value="Shikimate/glucono_kinase"/>
</dbReference>
<dbReference type="UniPathway" id="UPA00053">
    <property type="reaction ID" value="UER00088"/>
</dbReference>
<comment type="caution">
    <text evidence="8">The sequence shown here is derived from an EMBL/GenBank/DDBJ whole genome shotgun (WGS) entry which is preliminary data.</text>
</comment>
<comment type="pathway">
    <text evidence="7">Metabolic intermediate biosynthesis; chorismate biosynthesis; chorismate from D-erythrose 4-phosphate and phosphoenolpyruvate: step 5/7.</text>
</comment>
<keyword evidence="2 7" id="KW-0808">Transferase</keyword>
<keyword evidence="7" id="KW-0460">Magnesium</keyword>
<keyword evidence="3 7" id="KW-0547">Nucleotide-binding</keyword>
<dbReference type="GO" id="GO:0004765">
    <property type="term" value="F:shikimate kinase activity"/>
    <property type="evidence" value="ECO:0007669"/>
    <property type="project" value="UniProtKB-UniRule"/>
</dbReference>
<reference evidence="8 9" key="1">
    <citation type="submission" date="2011-04" db="EMBL/GenBank/DDBJ databases">
        <authorList>
            <person name="Muzny D."/>
            <person name="Qin X."/>
            <person name="Deng J."/>
            <person name="Jiang H."/>
            <person name="Liu Y."/>
            <person name="Qu J."/>
            <person name="Song X.-Z."/>
            <person name="Zhang L."/>
            <person name="Thornton R."/>
            <person name="Coyle M."/>
            <person name="Francisco L."/>
            <person name="Jackson L."/>
            <person name="Javaid M."/>
            <person name="Korchina V."/>
            <person name="Kovar C."/>
            <person name="Mata R."/>
            <person name="Mathew T."/>
            <person name="Ngo R."/>
            <person name="Nguyen L."/>
            <person name="Nguyen N."/>
            <person name="Okwuonu G."/>
            <person name="Ongeri F."/>
            <person name="Pham C."/>
            <person name="Simmons D."/>
            <person name="Wilczek-Boney K."/>
            <person name="Hale W."/>
            <person name="Jakkamsetti A."/>
            <person name="Pham P."/>
            <person name="Ruth R."/>
            <person name="San Lucas F."/>
            <person name="Warren J."/>
            <person name="Zhang J."/>
            <person name="Zhao Z."/>
            <person name="Zhou C."/>
            <person name="Zhu D."/>
            <person name="Lee S."/>
            <person name="Bess C."/>
            <person name="Blankenburg K."/>
            <person name="Forbes L."/>
            <person name="Fu Q."/>
            <person name="Gubbala S."/>
            <person name="Hirani K."/>
            <person name="Jayaseelan J.C."/>
            <person name="Lara F."/>
            <person name="Munidasa M."/>
            <person name="Palculict T."/>
            <person name="Patil S."/>
            <person name="Pu L.-L."/>
            <person name="Saada N."/>
            <person name="Tang L."/>
            <person name="Weissenberger G."/>
            <person name="Zhu Y."/>
            <person name="Hemphill L."/>
            <person name="Shang Y."/>
            <person name="Youmans B."/>
            <person name="Ayvaz T."/>
            <person name="Ross M."/>
            <person name="Santibanez J."/>
            <person name="Aqrawi P."/>
            <person name="Gross S."/>
            <person name="Joshi V."/>
            <person name="Fowler G."/>
            <person name="Nazareth L."/>
            <person name="Reid J."/>
            <person name="Worley K."/>
            <person name="Petrosino J."/>
            <person name="Highlander S."/>
            <person name="Gibbs R."/>
        </authorList>
    </citation>
    <scope>NUCLEOTIDE SEQUENCE [LARGE SCALE GENOMIC DNA]</scope>
    <source>
        <strain evidence="8 9">2681</strain>
    </source>
</reference>
<feature type="binding site" evidence="7">
    <location>
        <position position="17"/>
    </location>
    <ligand>
        <name>Mg(2+)</name>
        <dbReference type="ChEBI" id="CHEBI:18420"/>
    </ligand>
</feature>
<dbReference type="GO" id="GO:0008652">
    <property type="term" value="P:amino acid biosynthetic process"/>
    <property type="evidence" value="ECO:0007669"/>
    <property type="project" value="UniProtKB-KW"/>
</dbReference>
<comment type="subunit">
    <text evidence="7">Monomer.</text>
</comment>
<evidence type="ECO:0000256" key="3">
    <source>
        <dbReference type="ARBA" id="ARBA00022741"/>
    </source>
</evidence>
<dbReference type="GO" id="GO:0009423">
    <property type="term" value="P:chorismate biosynthetic process"/>
    <property type="evidence" value="ECO:0007669"/>
    <property type="project" value="UniProtKB-UniRule"/>
</dbReference>
<feature type="binding site" evidence="7">
    <location>
        <position position="59"/>
    </location>
    <ligand>
        <name>substrate</name>
    </ligand>
</feature>
<dbReference type="GO" id="GO:0000287">
    <property type="term" value="F:magnesium ion binding"/>
    <property type="evidence" value="ECO:0007669"/>
    <property type="project" value="UniProtKB-UniRule"/>
</dbReference>
<feature type="binding site" evidence="7">
    <location>
        <position position="136"/>
    </location>
    <ligand>
        <name>substrate</name>
    </ligand>
</feature>
<dbReference type="EC" id="2.7.1.71" evidence="7"/>
<evidence type="ECO:0000256" key="6">
    <source>
        <dbReference type="ARBA" id="ARBA00023141"/>
    </source>
</evidence>
<dbReference type="HOGENOM" id="CLU_057607_4_3_9"/>
<dbReference type="Pfam" id="PF01202">
    <property type="entry name" value="SKI"/>
    <property type="match status" value="1"/>
</dbReference>
<comment type="similarity">
    <text evidence="7">Belongs to the shikimate kinase family.</text>
</comment>
<feature type="binding site" evidence="7">
    <location>
        <position position="35"/>
    </location>
    <ligand>
        <name>substrate</name>
    </ligand>
</feature>
<dbReference type="PANTHER" id="PTHR21087:SF16">
    <property type="entry name" value="SHIKIMATE KINASE 1, CHLOROPLASTIC"/>
    <property type="match status" value="1"/>
</dbReference>
<dbReference type="HAMAP" id="MF_00109">
    <property type="entry name" value="Shikimate_kinase"/>
    <property type="match status" value="1"/>
</dbReference>
<dbReference type="CDD" id="cd00464">
    <property type="entry name" value="SK"/>
    <property type="match status" value="1"/>
</dbReference>
<proteinExistence type="inferred from homology"/>
<comment type="cofactor">
    <cofactor evidence="7">
        <name>Mg(2+)</name>
        <dbReference type="ChEBI" id="CHEBI:18420"/>
    </cofactor>
    <text evidence="7">Binds 1 Mg(2+) ion per subunit.</text>
</comment>
<gene>
    <name evidence="7 8" type="primary">aroK</name>
    <name evidence="8" type="ORF">HMPREF9372_0262</name>
</gene>
<evidence type="ECO:0000313" key="9">
    <source>
        <dbReference type="Proteomes" id="UP000005316"/>
    </source>
</evidence>
<keyword evidence="7" id="KW-0479">Metal-binding</keyword>
<dbReference type="AlphaFoldDB" id="F9DN82"/>
<evidence type="ECO:0000313" key="8">
    <source>
        <dbReference type="EMBL" id="EGQ27782.1"/>
    </source>
</evidence>
<dbReference type="SUPFAM" id="SSF52540">
    <property type="entry name" value="P-loop containing nucleoside triphosphate hydrolases"/>
    <property type="match status" value="1"/>
</dbReference>